<dbReference type="PANTHER" id="PTHR47424:SF3">
    <property type="entry name" value="REGULATORY PROTEIN GAL4"/>
    <property type="match status" value="1"/>
</dbReference>
<dbReference type="InterPro" id="IPR007219">
    <property type="entry name" value="XnlR_reg_dom"/>
</dbReference>
<dbReference type="PROSITE" id="PS50048">
    <property type="entry name" value="ZN2_CY6_FUNGAL_2"/>
    <property type="match status" value="1"/>
</dbReference>
<dbReference type="InterPro" id="IPR036864">
    <property type="entry name" value="Zn2-C6_fun-type_DNA-bd_sf"/>
</dbReference>
<dbReference type="Pfam" id="PF00172">
    <property type="entry name" value="Zn_clus"/>
    <property type="match status" value="1"/>
</dbReference>
<dbReference type="SMART" id="SM00066">
    <property type="entry name" value="GAL4"/>
    <property type="match status" value="1"/>
</dbReference>
<feature type="compositionally biased region" description="Polar residues" evidence="6">
    <location>
        <begin position="99"/>
        <end position="109"/>
    </location>
</feature>
<name>A0AAV9FXZ7_9PEZI</name>
<evidence type="ECO:0000256" key="3">
    <source>
        <dbReference type="ARBA" id="ARBA00023125"/>
    </source>
</evidence>
<dbReference type="SMART" id="SM00906">
    <property type="entry name" value="Fungal_trans"/>
    <property type="match status" value="1"/>
</dbReference>
<keyword evidence="3" id="KW-0238">DNA-binding</keyword>
<dbReference type="InterPro" id="IPR051127">
    <property type="entry name" value="Fungal_SecMet_Regulators"/>
</dbReference>
<dbReference type="SUPFAM" id="SSF57701">
    <property type="entry name" value="Zn2/Cys6 DNA-binding domain"/>
    <property type="match status" value="1"/>
</dbReference>
<dbReference type="GO" id="GO:0000978">
    <property type="term" value="F:RNA polymerase II cis-regulatory region sequence-specific DNA binding"/>
    <property type="evidence" value="ECO:0007669"/>
    <property type="project" value="TreeGrafter"/>
</dbReference>
<accession>A0AAV9FXZ7</accession>
<proteinExistence type="predicted"/>
<keyword evidence="1" id="KW-0479">Metal-binding</keyword>
<comment type="caution">
    <text evidence="8">The sequence shown here is derived from an EMBL/GenBank/DDBJ whole genome shotgun (WGS) entry which is preliminary data.</text>
</comment>
<dbReference type="InterPro" id="IPR001138">
    <property type="entry name" value="Zn2Cys6_DnaBD"/>
</dbReference>
<dbReference type="CDD" id="cd00067">
    <property type="entry name" value="GAL4"/>
    <property type="match status" value="1"/>
</dbReference>
<gene>
    <name evidence="8" type="ORF">QBC34DRAFT_499979</name>
</gene>
<sequence>MESSTSAFIPESGQPSQRRRKVRLACNPCRARKTGCDGKKPVCTACALRGWDERCQWQDSVMPTSSALSLADLDRRLQRLESGGTLLQVPDSALHRDSTASSQEAQSDQTDNEDRAALPHRSASPAEPPQTFMHLAADVADKTTSASDSAQQQTPKGDWPDFFGYHVDMLELPSNVFDRQFIALPLQHFADELLQVYWRQIHTIYPFLHWPTFMADYSKLWDPNTPAESPNLVFEEVVFHATLNMALALGCQTSESMSLAQRQYQANEFYKRSQRLVSIETLDVSSISVVQLLLLRVLYLYYASLADRCWIMLGAAYRVAVSVGLHASQPRKGDSQLEREMKARLWHFGLAVLEHSTSSAFARPPMVSNQVMTGPPFPQSIDDEYLSATEEGRQPDALPARVAMNVFWARTAAIIEDMRAMRATSHGSSKVSPAANLFGPDPGAILRLNSRIEDVLRDMPYHLRPDADYTSLGLSEEQAAVFRYQGRVLRTRSLLLRILLLRPSLLAQAQSRVSLRRPSASSAAQLEERFQTEISDMCISTARAALEEMNQHLGTAMEYPGWYALQLSFNAAVILIVASICPTFNAGFDLESTRLAWDRAIRIMERHREKFPSAGRGLQVLHGFRNHVASRPAARNNSFGTGVDSSLHQQMH</sequence>
<feature type="non-terminal residue" evidence="8">
    <location>
        <position position="652"/>
    </location>
</feature>
<feature type="region of interest" description="Disordered" evidence="6">
    <location>
        <begin position="633"/>
        <end position="652"/>
    </location>
</feature>
<dbReference type="Pfam" id="PF04082">
    <property type="entry name" value="Fungal_trans"/>
    <property type="match status" value="1"/>
</dbReference>
<evidence type="ECO:0000256" key="4">
    <source>
        <dbReference type="ARBA" id="ARBA00023163"/>
    </source>
</evidence>
<evidence type="ECO:0000313" key="8">
    <source>
        <dbReference type="EMBL" id="KAK4441998.1"/>
    </source>
</evidence>
<keyword evidence="2" id="KW-0805">Transcription regulation</keyword>
<dbReference type="GO" id="GO:0000981">
    <property type="term" value="F:DNA-binding transcription factor activity, RNA polymerase II-specific"/>
    <property type="evidence" value="ECO:0007669"/>
    <property type="project" value="InterPro"/>
</dbReference>
<dbReference type="PANTHER" id="PTHR47424">
    <property type="entry name" value="REGULATORY PROTEIN GAL4"/>
    <property type="match status" value="1"/>
</dbReference>
<evidence type="ECO:0000313" key="9">
    <source>
        <dbReference type="Proteomes" id="UP001321760"/>
    </source>
</evidence>
<evidence type="ECO:0000256" key="5">
    <source>
        <dbReference type="ARBA" id="ARBA00023242"/>
    </source>
</evidence>
<keyword evidence="4" id="KW-0804">Transcription</keyword>
<evidence type="ECO:0000256" key="1">
    <source>
        <dbReference type="ARBA" id="ARBA00022723"/>
    </source>
</evidence>
<feature type="domain" description="Zn(2)-C6 fungal-type" evidence="7">
    <location>
        <begin position="25"/>
        <end position="57"/>
    </location>
</feature>
<evidence type="ECO:0000259" key="7">
    <source>
        <dbReference type="PROSITE" id="PS50048"/>
    </source>
</evidence>
<keyword evidence="9" id="KW-1185">Reference proteome</keyword>
<dbReference type="Gene3D" id="4.10.240.10">
    <property type="entry name" value="Zn(2)-C6 fungal-type DNA-binding domain"/>
    <property type="match status" value="1"/>
</dbReference>
<evidence type="ECO:0000256" key="2">
    <source>
        <dbReference type="ARBA" id="ARBA00023015"/>
    </source>
</evidence>
<organism evidence="8 9">
    <name type="scientific">Podospora aff. communis PSN243</name>
    <dbReference type="NCBI Taxonomy" id="3040156"/>
    <lineage>
        <taxon>Eukaryota</taxon>
        <taxon>Fungi</taxon>
        <taxon>Dikarya</taxon>
        <taxon>Ascomycota</taxon>
        <taxon>Pezizomycotina</taxon>
        <taxon>Sordariomycetes</taxon>
        <taxon>Sordariomycetidae</taxon>
        <taxon>Sordariales</taxon>
        <taxon>Podosporaceae</taxon>
        <taxon>Podospora</taxon>
    </lineage>
</organism>
<dbReference type="Proteomes" id="UP001321760">
    <property type="component" value="Unassembled WGS sequence"/>
</dbReference>
<dbReference type="AlphaFoldDB" id="A0AAV9FXZ7"/>
<dbReference type="GO" id="GO:0006351">
    <property type="term" value="P:DNA-templated transcription"/>
    <property type="evidence" value="ECO:0007669"/>
    <property type="project" value="InterPro"/>
</dbReference>
<keyword evidence="5" id="KW-0539">Nucleus</keyword>
<dbReference type="CDD" id="cd12148">
    <property type="entry name" value="fungal_TF_MHR"/>
    <property type="match status" value="1"/>
</dbReference>
<dbReference type="GO" id="GO:0000435">
    <property type="term" value="P:positive regulation of transcription from RNA polymerase II promoter by galactose"/>
    <property type="evidence" value="ECO:0007669"/>
    <property type="project" value="TreeGrafter"/>
</dbReference>
<dbReference type="EMBL" id="MU866040">
    <property type="protein sequence ID" value="KAK4441998.1"/>
    <property type="molecule type" value="Genomic_DNA"/>
</dbReference>
<feature type="region of interest" description="Disordered" evidence="6">
    <location>
        <begin position="1"/>
        <end position="22"/>
    </location>
</feature>
<dbReference type="PROSITE" id="PS00463">
    <property type="entry name" value="ZN2_CY6_FUNGAL_1"/>
    <property type="match status" value="1"/>
</dbReference>
<dbReference type="GO" id="GO:0008270">
    <property type="term" value="F:zinc ion binding"/>
    <property type="evidence" value="ECO:0007669"/>
    <property type="project" value="InterPro"/>
</dbReference>
<dbReference type="GO" id="GO:0005634">
    <property type="term" value="C:nucleus"/>
    <property type="evidence" value="ECO:0007669"/>
    <property type="project" value="TreeGrafter"/>
</dbReference>
<feature type="compositionally biased region" description="Polar residues" evidence="6">
    <location>
        <begin position="635"/>
        <end position="652"/>
    </location>
</feature>
<reference evidence="8" key="1">
    <citation type="journal article" date="2023" name="Mol. Phylogenet. Evol.">
        <title>Genome-scale phylogeny and comparative genomics of the fungal order Sordariales.</title>
        <authorList>
            <person name="Hensen N."/>
            <person name="Bonometti L."/>
            <person name="Westerberg I."/>
            <person name="Brannstrom I.O."/>
            <person name="Guillou S."/>
            <person name="Cros-Aarteil S."/>
            <person name="Calhoun S."/>
            <person name="Haridas S."/>
            <person name="Kuo A."/>
            <person name="Mondo S."/>
            <person name="Pangilinan J."/>
            <person name="Riley R."/>
            <person name="LaButti K."/>
            <person name="Andreopoulos B."/>
            <person name="Lipzen A."/>
            <person name="Chen C."/>
            <person name="Yan M."/>
            <person name="Daum C."/>
            <person name="Ng V."/>
            <person name="Clum A."/>
            <person name="Steindorff A."/>
            <person name="Ohm R.A."/>
            <person name="Martin F."/>
            <person name="Silar P."/>
            <person name="Natvig D.O."/>
            <person name="Lalanne C."/>
            <person name="Gautier V."/>
            <person name="Ament-Velasquez S.L."/>
            <person name="Kruys A."/>
            <person name="Hutchinson M.I."/>
            <person name="Powell A.J."/>
            <person name="Barry K."/>
            <person name="Miller A.N."/>
            <person name="Grigoriev I.V."/>
            <person name="Debuchy R."/>
            <person name="Gladieux P."/>
            <person name="Hiltunen Thoren M."/>
            <person name="Johannesson H."/>
        </authorList>
    </citation>
    <scope>NUCLEOTIDE SEQUENCE</scope>
    <source>
        <strain evidence="8">PSN243</strain>
    </source>
</reference>
<feature type="region of interest" description="Disordered" evidence="6">
    <location>
        <begin position="88"/>
        <end position="129"/>
    </location>
</feature>
<reference evidence="8" key="2">
    <citation type="submission" date="2023-05" db="EMBL/GenBank/DDBJ databases">
        <authorList>
            <consortium name="Lawrence Berkeley National Laboratory"/>
            <person name="Steindorff A."/>
            <person name="Hensen N."/>
            <person name="Bonometti L."/>
            <person name="Westerberg I."/>
            <person name="Brannstrom I.O."/>
            <person name="Guillou S."/>
            <person name="Cros-Aarteil S."/>
            <person name="Calhoun S."/>
            <person name="Haridas S."/>
            <person name="Kuo A."/>
            <person name="Mondo S."/>
            <person name="Pangilinan J."/>
            <person name="Riley R."/>
            <person name="Labutti K."/>
            <person name="Andreopoulos B."/>
            <person name="Lipzen A."/>
            <person name="Chen C."/>
            <person name="Yanf M."/>
            <person name="Daum C."/>
            <person name="Ng V."/>
            <person name="Clum A."/>
            <person name="Ohm R."/>
            <person name="Martin F."/>
            <person name="Silar P."/>
            <person name="Natvig D."/>
            <person name="Lalanne C."/>
            <person name="Gautier V."/>
            <person name="Ament-Velasquez S.L."/>
            <person name="Kruys A."/>
            <person name="Hutchinson M.I."/>
            <person name="Powell A.J."/>
            <person name="Barry K."/>
            <person name="Miller A.N."/>
            <person name="Grigoriev I.V."/>
            <person name="Debuchy R."/>
            <person name="Gladieux P."/>
            <person name="Thoren M.H."/>
            <person name="Johannesson H."/>
        </authorList>
    </citation>
    <scope>NUCLEOTIDE SEQUENCE</scope>
    <source>
        <strain evidence="8">PSN243</strain>
    </source>
</reference>
<protein>
    <submittedName>
        <fullName evidence="8">Fungal-specific transcription factor domain-containing protein</fullName>
    </submittedName>
</protein>
<evidence type="ECO:0000256" key="6">
    <source>
        <dbReference type="SAM" id="MobiDB-lite"/>
    </source>
</evidence>